<evidence type="ECO:0000313" key="3">
    <source>
        <dbReference type="EMBL" id="TYK24871.1"/>
    </source>
</evidence>
<dbReference type="EMBL" id="SSTD01003836">
    <property type="protein sequence ID" value="TYK24871.1"/>
    <property type="molecule type" value="Genomic_DNA"/>
</dbReference>
<evidence type="ECO:0000313" key="4">
    <source>
        <dbReference type="Proteomes" id="UP000321393"/>
    </source>
</evidence>
<protein>
    <submittedName>
        <fullName evidence="3">Envelope-like protein</fullName>
    </submittedName>
</protein>
<dbReference type="Proteomes" id="UP000321947">
    <property type="component" value="Unassembled WGS sequence"/>
</dbReference>
<dbReference type="OrthoDB" id="418237at2759"/>
<comment type="caution">
    <text evidence="3">The sequence shown here is derived from an EMBL/GenBank/DDBJ whole genome shotgun (WGS) entry which is preliminary data.</text>
</comment>
<feature type="region of interest" description="Disordered" evidence="1">
    <location>
        <begin position="236"/>
        <end position="285"/>
    </location>
</feature>
<gene>
    <name evidence="3" type="ORF">E5676_scaffold184G001400</name>
    <name evidence="2" type="ORF">E6C27_scaffold108G002300</name>
</gene>
<dbReference type="AlphaFoldDB" id="A0A5D3DMN3"/>
<accession>A0A5D3DMN3</accession>
<dbReference type="PANTHER" id="PTHR11439">
    <property type="entry name" value="GAG-POL-RELATED RETROTRANSPOSON"/>
    <property type="match status" value="1"/>
</dbReference>
<dbReference type="PANTHER" id="PTHR11439:SF463">
    <property type="entry name" value="REVERSE TRANSCRIPTASE TY1_COPIA-TYPE DOMAIN-CONTAINING PROTEIN"/>
    <property type="match status" value="1"/>
</dbReference>
<organism evidence="3 5">
    <name type="scientific">Cucumis melo var. makuwa</name>
    <name type="common">Oriental melon</name>
    <dbReference type="NCBI Taxonomy" id="1194695"/>
    <lineage>
        <taxon>Eukaryota</taxon>
        <taxon>Viridiplantae</taxon>
        <taxon>Streptophyta</taxon>
        <taxon>Embryophyta</taxon>
        <taxon>Tracheophyta</taxon>
        <taxon>Spermatophyta</taxon>
        <taxon>Magnoliopsida</taxon>
        <taxon>eudicotyledons</taxon>
        <taxon>Gunneridae</taxon>
        <taxon>Pentapetalae</taxon>
        <taxon>rosids</taxon>
        <taxon>fabids</taxon>
        <taxon>Cucurbitales</taxon>
        <taxon>Cucurbitaceae</taxon>
        <taxon>Benincaseae</taxon>
        <taxon>Cucumis</taxon>
    </lineage>
</organism>
<evidence type="ECO:0000313" key="2">
    <source>
        <dbReference type="EMBL" id="KAA0059925.1"/>
    </source>
</evidence>
<reference evidence="4 5" key="1">
    <citation type="submission" date="2019-08" db="EMBL/GenBank/DDBJ databases">
        <title>Draft genome sequences of two oriental melons (Cucumis melo L. var makuwa).</title>
        <authorList>
            <person name="Kwon S.-Y."/>
        </authorList>
    </citation>
    <scope>NUCLEOTIDE SEQUENCE [LARGE SCALE GENOMIC DNA]</scope>
    <source>
        <strain evidence="5">cv. Chang Bougi</strain>
        <strain evidence="4">cv. SW 3</strain>
        <tissue evidence="3">Leaf</tissue>
    </source>
</reference>
<name>A0A5D3DMN3_CUCMM</name>
<feature type="compositionally biased region" description="Basic and acidic residues" evidence="1">
    <location>
        <begin position="243"/>
        <end position="254"/>
    </location>
</feature>
<proteinExistence type="predicted"/>
<feature type="compositionally biased region" description="Pro residues" evidence="1">
    <location>
        <begin position="275"/>
        <end position="285"/>
    </location>
</feature>
<evidence type="ECO:0000256" key="1">
    <source>
        <dbReference type="SAM" id="MobiDB-lite"/>
    </source>
</evidence>
<evidence type="ECO:0000313" key="5">
    <source>
        <dbReference type="Proteomes" id="UP000321947"/>
    </source>
</evidence>
<sequence length="371" mass="40979">MCISLIKLYMALSKLLELEFEMSMVGELSCFLGLQIKQKSEGIFISQEKHAKNIVKKFGRPDIAYVIGICARYQADPRISHLEAVKRILKYVHGTSDFGILYFYDTTSILIGYYDADWTGSSDDKKSTSEGCFFLENYLILWFSTHASNVPETFLSDIDSDDLDDVLLAQLLKKTTVPEVPVVMPTAPFMSIHSQESSSIEGVFVPTFGVHHTFNVQPGPSIPFESNVAHASVPGDVSAAPEVRTDVRSDKNELDPPNPDIHSKEVPVDADNNPNVPPASPEIPPNIPSVPIDGISFHHEENVQRWKFVVEWRLANEEMLFDLDCSPSSPSTEVLASVLSGGTLSSWLVNGIPAVALSVKYAILHKIDIAN</sequence>
<dbReference type="Proteomes" id="UP000321393">
    <property type="component" value="Unassembled WGS sequence"/>
</dbReference>
<dbReference type="STRING" id="1194695.A0A5D3DMN3"/>
<dbReference type="EMBL" id="SSTE01005892">
    <property type="protein sequence ID" value="KAA0059925.1"/>
    <property type="molecule type" value="Genomic_DNA"/>
</dbReference>